<dbReference type="Gene3D" id="3.40.309.10">
    <property type="entry name" value="Aldehyde Dehydrogenase, Chain A, domain 2"/>
    <property type="match status" value="1"/>
</dbReference>
<dbReference type="SUPFAM" id="SSF53720">
    <property type="entry name" value="ALDH-like"/>
    <property type="match status" value="1"/>
</dbReference>
<evidence type="ECO:0000313" key="3">
    <source>
        <dbReference type="EMBL" id="TCO70032.1"/>
    </source>
</evidence>
<dbReference type="CDD" id="cd07122">
    <property type="entry name" value="ALDH_F20_ACDH"/>
    <property type="match status" value="1"/>
</dbReference>
<dbReference type="OrthoDB" id="9804734at2"/>
<dbReference type="InterPro" id="IPR016162">
    <property type="entry name" value="Ald_DH_N"/>
</dbReference>
<evidence type="ECO:0000256" key="1">
    <source>
        <dbReference type="ARBA" id="ARBA00023002"/>
    </source>
</evidence>
<reference evidence="3 4" key="1">
    <citation type="submission" date="2019-03" db="EMBL/GenBank/DDBJ databases">
        <title>Genomic Encyclopedia of Type Strains, Phase IV (KMG-IV): sequencing the most valuable type-strain genomes for metagenomic binning, comparative biology and taxonomic classification.</title>
        <authorList>
            <person name="Goeker M."/>
        </authorList>
    </citation>
    <scope>NUCLEOTIDE SEQUENCE [LARGE SCALE GENOMIC DNA]</scope>
    <source>
        <strain evidence="3 4">DSM 102940</strain>
    </source>
</reference>
<dbReference type="EMBL" id="SLWV01000028">
    <property type="protein sequence ID" value="TCO70032.1"/>
    <property type="molecule type" value="Genomic_DNA"/>
</dbReference>
<dbReference type="InterPro" id="IPR015590">
    <property type="entry name" value="Aldehyde_DH_dom"/>
</dbReference>
<accession>A0A4R2KCM5</accession>
<evidence type="ECO:0000313" key="4">
    <source>
        <dbReference type="Proteomes" id="UP000294919"/>
    </source>
</evidence>
<sequence>MSQNAKEYVASLIERARKAQAIADTFTQEKVDKLCTAIAWNIVKHDVADKIATMAVEESNLGNYDGKYAKLMTKIRGGLRDMKGKKSVGVIERDDEKQIIKVAKPVGVVAALVPCTNPEATPVLKAMFTIKGRNAIILAPHPRTKNTNTYIVNIMRQILKKYGAPEDLIIPVEQVSMEVSGELMAQADLVLATGGGGMVKAAYSSGTPAYGVGQGNAVTVVDETVDLKETANKIMRSKTFDFATTCSTENSCVVKDSIYDDFIKAMEAEGGYLVKGEEKEKLQNAMWHDGHLSSAIVAQAPEAIAAEAGITLTEGKTFFMVEETGIGPDYLFSGEKLSVVTTIFKYGEFQEAIDTVNAITAYHGSGHSCGIHTHDEEKVLALALNTKTSRVMVRQPQCLANSGAWTNGMPMTLTLGCGTWGGNIASENVTWKHLINVTWVSAPIPSTQPSDEELFGEIMND</sequence>
<dbReference type="Gene3D" id="3.40.605.10">
    <property type="entry name" value="Aldehyde Dehydrogenase, Chain A, domain 1"/>
    <property type="match status" value="1"/>
</dbReference>
<dbReference type="GO" id="GO:0016620">
    <property type="term" value="F:oxidoreductase activity, acting on the aldehyde or oxo group of donors, NAD or NADP as acceptor"/>
    <property type="evidence" value="ECO:0007669"/>
    <property type="project" value="InterPro"/>
</dbReference>
<feature type="domain" description="Aldehyde dehydrogenase" evidence="2">
    <location>
        <begin position="4"/>
        <end position="396"/>
    </location>
</feature>
<protein>
    <submittedName>
        <fullName evidence="3">Sulfoacetaldehyde dehydrogenase</fullName>
    </submittedName>
</protein>
<comment type="caution">
    <text evidence="3">The sequence shown here is derived from an EMBL/GenBank/DDBJ whole genome shotgun (WGS) entry which is preliminary data.</text>
</comment>
<keyword evidence="1" id="KW-0560">Oxidoreductase</keyword>
<dbReference type="InterPro" id="IPR016163">
    <property type="entry name" value="Ald_DH_C"/>
</dbReference>
<gene>
    <name evidence="3" type="ORF">EV214_12827</name>
</gene>
<dbReference type="RefSeq" id="WP_132247263.1">
    <property type="nucleotide sequence ID" value="NZ_SLWV01000028.1"/>
</dbReference>
<keyword evidence="4" id="KW-1185">Reference proteome</keyword>
<dbReference type="Pfam" id="PF00171">
    <property type="entry name" value="Aldedh"/>
    <property type="match status" value="1"/>
</dbReference>
<dbReference type="PANTHER" id="PTHR11699">
    <property type="entry name" value="ALDEHYDE DEHYDROGENASE-RELATED"/>
    <property type="match status" value="1"/>
</dbReference>
<proteinExistence type="predicted"/>
<dbReference type="AlphaFoldDB" id="A0A4R2KCM5"/>
<evidence type="ECO:0000259" key="2">
    <source>
        <dbReference type="Pfam" id="PF00171"/>
    </source>
</evidence>
<dbReference type="InterPro" id="IPR016161">
    <property type="entry name" value="Ald_DH/histidinol_DH"/>
</dbReference>
<name>A0A4R2KCM5_9FIRM</name>
<organism evidence="3 4">
    <name type="scientific">Marinisporobacter balticus</name>
    <dbReference type="NCBI Taxonomy" id="2018667"/>
    <lineage>
        <taxon>Bacteria</taxon>
        <taxon>Bacillati</taxon>
        <taxon>Bacillota</taxon>
        <taxon>Clostridia</taxon>
        <taxon>Peptostreptococcales</taxon>
        <taxon>Thermotaleaceae</taxon>
        <taxon>Marinisporobacter</taxon>
    </lineage>
</organism>
<dbReference type="Proteomes" id="UP000294919">
    <property type="component" value="Unassembled WGS sequence"/>
</dbReference>